<reference evidence="2 3" key="1">
    <citation type="submission" date="2023-07" db="EMBL/GenBank/DDBJ databases">
        <title>Genomic Encyclopedia of Type Strains, Phase IV (KMG-IV): sequencing the most valuable type-strain genomes for metagenomic binning, comparative biology and taxonomic classification.</title>
        <authorList>
            <person name="Goeker M."/>
        </authorList>
    </citation>
    <scope>NUCLEOTIDE SEQUENCE [LARGE SCALE GENOMIC DNA]</scope>
    <source>
        <strain evidence="2 3">DSM 12751</strain>
    </source>
</reference>
<keyword evidence="1" id="KW-1133">Transmembrane helix</keyword>
<comment type="caution">
    <text evidence="2">The sequence shown here is derived from an EMBL/GenBank/DDBJ whole genome shotgun (WGS) entry which is preliminary data.</text>
</comment>
<accession>A0ABT9VTL8</accession>
<dbReference type="EMBL" id="JAUSTY010000001">
    <property type="protein sequence ID" value="MDQ0164313.1"/>
    <property type="molecule type" value="Genomic_DNA"/>
</dbReference>
<feature type="transmembrane region" description="Helical" evidence="1">
    <location>
        <begin position="116"/>
        <end position="144"/>
    </location>
</feature>
<keyword evidence="3" id="KW-1185">Reference proteome</keyword>
<gene>
    <name evidence="2" type="ORF">J2S11_000212</name>
</gene>
<dbReference type="RefSeq" id="WP_307389732.1">
    <property type="nucleotide sequence ID" value="NZ_BAAADK010000009.1"/>
</dbReference>
<evidence type="ECO:0000313" key="3">
    <source>
        <dbReference type="Proteomes" id="UP001235840"/>
    </source>
</evidence>
<feature type="transmembrane region" description="Helical" evidence="1">
    <location>
        <begin position="164"/>
        <end position="193"/>
    </location>
</feature>
<keyword evidence="1" id="KW-0472">Membrane</keyword>
<feature type="transmembrane region" description="Helical" evidence="1">
    <location>
        <begin position="20"/>
        <end position="40"/>
    </location>
</feature>
<evidence type="ECO:0000313" key="2">
    <source>
        <dbReference type="EMBL" id="MDQ0164313.1"/>
    </source>
</evidence>
<sequence length="227" mass="25756">MGSLTHVLRMAVKEFYQHIVLLVLLSLLCVVILSPSFFLIPIPYSFVYIVLLLGPLQMVLTYSNQQALEGEKVGIKVFFKGLKTYFWGGLCFSVAASFFIFIVISSWWYWGQTESYPTFVLACFQTYFVSMILVSQIYTIPLYVKYKHSLKESMLLSLKLLIKYPLYTLGAFIQILSLGVLLALTVVGFLFLFPGVYTVLSHLLTANIVSRFDPSQDTELTLSSSEN</sequence>
<feature type="transmembrane region" description="Helical" evidence="1">
    <location>
        <begin position="46"/>
        <end position="64"/>
    </location>
</feature>
<feature type="transmembrane region" description="Helical" evidence="1">
    <location>
        <begin position="85"/>
        <end position="110"/>
    </location>
</feature>
<proteinExistence type="predicted"/>
<evidence type="ECO:0000256" key="1">
    <source>
        <dbReference type="SAM" id="Phobius"/>
    </source>
</evidence>
<name>A0ABT9VTL8_9BACI</name>
<organism evidence="2 3">
    <name type="scientific">Caldalkalibacillus horti</name>
    <dbReference type="NCBI Taxonomy" id="77523"/>
    <lineage>
        <taxon>Bacteria</taxon>
        <taxon>Bacillati</taxon>
        <taxon>Bacillota</taxon>
        <taxon>Bacilli</taxon>
        <taxon>Bacillales</taxon>
        <taxon>Bacillaceae</taxon>
        <taxon>Caldalkalibacillus</taxon>
    </lineage>
</organism>
<dbReference type="Proteomes" id="UP001235840">
    <property type="component" value="Unassembled WGS sequence"/>
</dbReference>
<keyword evidence="1" id="KW-0812">Transmembrane</keyword>
<protein>
    <submittedName>
        <fullName evidence="2">Membrane protein YesL</fullName>
    </submittedName>
</protein>